<dbReference type="NCBIfam" id="TIGR02396">
    <property type="entry name" value="diverge_rpsU"/>
    <property type="match status" value="1"/>
</dbReference>
<dbReference type="RefSeq" id="WP_163678221.1">
    <property type="nucleotide sequence ID" value="NZ_JAAIYP010000035.1"/>
</dbReference>
<sequence>MDFQEIRDRLVLAALPHVVFEGWSLRVLAEAAVAEGLDPSLAERAFMGGAAEAVAHFAALADRMMEEDLAGRDLVALRVPERVLAVLDARFTRWAPHREAIRRGLAVMALDPVRAARATAATVEATWRLAGERSNDFSWYTKRLTLGAIYSATMLFWLDDPSEDCADTRAFLRRRLADVGRVTALRKQAGGWLGKLPRGVGLPRGL</sequence>
<proteinExistence type="inferred from homology"/>
<dbReference type="EMBL" id="JAAIYP010000035">
    <property type="protein sequence ID" value="NFV80286.1"/>
    <property type="molecule type" value="Genomic_DNA"/>
</dbReference>
<comment type="function">
    <text evidence="6">Membrane-associated protein that warps the membrane surface to access and bind aromatic isoprenes with high specificity, including ubiquinone (CoQ) isoprene intermediates and presents them directly to COQ7, therefore facilitating the COQ7-mediated hydroxylase step. Participates in the biosynthesis of coenzyme Q, also named ubiquinone, an essential lipid-soluble electron transporter for aerobic cellular respiration.</text>
</comment>
<evidence type="ECO:0000256" key="3">
    <source>
        <dbReference type="ARBA" id="ARBA00022688"/>
    </source>
</evidence>
<dbReference type="PANTHER" id="PTHR21427:SF19">
    <property type="entry name" value="UBIQUINONE BIOSYNTHESIS PROTEIN COQ9, MITOCHONDRIAL"/>
    <property type="match status" value="1"/>
</dbReference>
<dbReference type="Pfam" id="PF08511">
    <property type="entry name" value="COQ9"/>
    <property type="match status" value="1"/>
</dbReference>
<comment type="pathway">
    <text evidence="1">Cofactor biosynthesis; ubiquinone biosynthesis.</text>
</comment>
<evidence type="ECO:0000313" key="8">
    <source>
        <dbReference type="EMBL" id="NFV80286.1"/>
    </source>
</evidence>
<keyword evidence="4" id="KW-0809">Transit peptide</keyword>
<comment type="caution">
    <text evidence="8">The sequence shown here is derived from an EMBL/GenBank/DDBJ whole genome shotgun (WGS) entry which is preliminary data.</text>
</comment>
<reference evidence="8 9" key="1">
    <citation type="submission" date="2020-02" db="EMBL/GenBank/DDBJ databases">
        <authorList>
            <person name="Dziuba M."/>
            <person name="Kuznetsov B."/>
            <person name="Mardanov A."/>
            <person name="Ravin N."/>
            <person name="Grouzdev D."/>
        </authorList>
    </citation>
    <scope>NUCLEOTIDE SEQUENCE [LARGE SCALE GENOMIC DNA]</scope>
    <source>
        <strain evidence="8 9">SpK</strain>
    </source>
</reference>
<evidence type="ECO:0000256" key="5">
    <source>
        <dbReference type="ARBA" id="ARBA00023121"/>
    </source>
</evidence>
<gene>
    <name evidence="8" type="ORF">G4223_09195</name>
</gene>
<evidence type="ECO:0000256" key="4">
    <source>
        <dbReference type="ARBA" id="ARBA00022946"/>
    </source>
</evidence>
<accession>A0A7C9UUH1</accession>
<keyword evidence="3" id="KW-0831">Ubiquinone biosynthesis</keyword>
<dbReference type="Gene3D" id="1.10.357.10">
    <property type="entry name" value="Tetracycline Repressor, domain 2"/>
    <property type="match status" value="1"/>
</dbReference>
<dbReference type="AlphaFoldDB" id="A0A7C9UUH1"/>
<name>A0A7C9UUH1_9PROT</name>
<keyword evidence="5" id="KW-0446">Lipid-binding</keyword>
<evidence type="ECO:0000256" key="6">
    <source>
        <dbReference type="ARBA" id="ARBA00058104"/>
    </source>
</evidence>
<evidence type="ECO:0000313" key="9">
    <source>
        <dbReference type="Proteomes" id="UP000480684"/>
    </source>
</evidence>
<dbReference type="InterPro" id="IPR012762">
    <property type="entry name" value="Ubiq_biosynth_COQ9"/>
</dbReference>
<keyword evidence="9" id="KW-1185">Reference proteome</keyword>
<evidence type="ECO:0000256" key="2">
    <source>
        <dbReference type="ARBA" id="ARBA00010766"/>
    </source>
</evidence>
<evidence type="ECO:0000256" key="1">
    <source>
        <dbReference type="ARBA" id="ARBA00004749"/>
    </source>
</evidence>
<organism evidence="8 9">
    <name type="scientific">Magnetospirillum aberrantis SpK</name>
    <dbReference type="NCBI Taxonomy" id="908842"/>
    <lineage>
        <taxon>Bacteria</taxon>
        <taxon>Pseudomonadati</taxon>
        <taxon>Pseudomonadota</taxon>
        <taxon>Alphaproteobacteria</taxon>
        <taxon>Rhodospirillales</taxon>
        <taxon>Rhodospirillaceae</taxon>
        <taxon>Magnetospirillum</taxon>
    </lineage>
</organism>
<dbReference type="InterPro" id="IPR013718">
    <property type="entry name" value="COQ9_C"/>
</dbReference>
<protein>
    <submittedName>
        <fullName evidence="8">COQ9 family protein</fullName>
    </submittedName>
</protein>
<dbReference type="PANTHER" id="PTHR21427">
    <property type="entry name" value="UBIQUINONE BIOSYNTHESIS PROTEIN COQ9, MITOCHONDRIAL"/>
    <property type="match status" value="1"/>
</dbReference>
<comment type="similarity">
    <text evidence="2">Belongs to the COQ9 family.</text>
</comment>
<dbReference type="Proteomes" id="UP000480684">
    <property type="component" value="Unassembled WGS sequence"/>
</dbReference>
<dbReference type="GO" id="GO:0006744">
    <property type="term" value="P:ubiquinone biosynthetic process"/>
    <property type="evidence" value="ECO:0007669"/>
    <property type="project" value="UniProtKB-KW"/>
</dbReference>
<evidence type="ECO:0000259" key="7">
    <source>
        <dbReference type="Pfam" id="PF08511"/>
    </source>
</evidence>
<dbReference type="GO" id="GO:0008289">
    <property type="term" value="F:lipid binding"/>
    <property type="evidence" value="ECO:0007669"/>
    <property type="project" value="UniProtKB-KW"/>
</dbReference>
<feature type="domain" description="COQ9 C-terminal" evidence="7">
    <location>
        <begin position="115"/>
        <end position="182"/>
    </location>
</feature>